<evidence type="ECO:0000313" key="3">
    <source>
        <dbReference type="Proteomes" id="UP000249757"/>
    </source>
</evidence>
<protein>
    <submittedName>
        <fullName evidence="2">Uncharacterized protein</fullName>
    </submittedName>
</protein>
<proteinExistence type="predicted"/>
<feature type="region of interest" description="Disordered" evidence="1">
    <location>
        <begin position="73"/>
        <end position="149"/>
    </location>
</feature>
<dbReference type="OrthoDB" id="3796643at2759"/>
<dbReference type="AlphaFoldDB" id="A0A922T3G7"/>
<accession>A0A922T3G7</accession>
<evidence type="ECO:0000313" key="2">
    <source>
        <dbReference type="EMBL" id="KAI1519148.1"/>
    </source>
</evidence>
<comment type="caution">
    <text evidence="2">The sequence shown here is derived from an EMBL/GenBank/DDBJ whole genome shotgun (WGS) entry which is preliminary data.</text>
</comment>
<organism evidence="2 3">
    <name type="scientific">Pyrenophora tritici-repentis</name>
    <dbReference type="NCBI Taxonomy" id="45151"/>
    <lineage>
        <taxon>Eukaryota</taxon>
        <taxon>Fungi</taxon>
        <taxon>Dikarya</taxon>
        <taxon>Ascomycota</taxon>
        <taxon>Pezizomycotina</taxon>
        <taxon>Dothideomycetes</taxon>
        <taxon>Pleosporomycetidae</taxon>
        <taxon>Pleosporales</taxon>
        <taxon>Pleosporineae</taxon>
        <taxon>Pleosporaceae</taxon>
        <taxon>Pyrenophora</taxon>
    </lineage>
</organism>
<keyword evidence="3" id="KW-1185">Reference proteome</keyword>
<evidence type="ECO:0000256" key="1">
    <source>
        <dbReference type="SAM" id="MobiDB-lite"/>
    </source>
</evidence>
<dbReference type="EMBL" id="NRDI02000002">
    <property type="protein sequence ID" value="KAI1519148.1"/>
    <property type="molecule type" value="Genomic_DNA"/>
</dbReference>
<feature type="compositionally biased region" description="Basic and acidic residues" evidence="1">
    <location>
        <begin position="75"/>
        <end position="87"/>
    </location>
</feature>
<dbReference type="Proteomes" id="UP000249757">
    <property type="component" value="Unassembled WGS sequence"/>
</dbReference>
<reference evidence="3" key="1">
    <citation type="journal article" date="2022" name="Microb. Genom.">
        <title>A global pangenome for the wheat fungal pathogen Pyrenophora tritici-repentis and prediction of effector protein structural homology.</title>
        <authorList>
            <person name="Moolhuijzen P.M."/>
            <person name="See P.T."/>
            <person name="Shi G."/>
            <person name="Powell H.R."/>
            <person name="Cockram J."/>
            <person name="Jorgensen L.N."/>
            <person name="Benslimane H."/>
            <person name="Strelkov S.E."/>
            <person name="Turner J."/>
            <person name="Liu Z."/>
            <person name="Moffat C.S."/>
        </authorList>
    </citation>
    <scope>NUCLEOTIDE SEQUENCE [LARGE SCALE GENOMIC DNA]</scope>
</reference>
<gene>
    <name evidence="2" type="ORF">Ptr86124_002276</name>
</gene>
<sequence length="149" mass="16798">MPSASNDLQFEYDSPTGLDAEELNALFKLPPRPKNDPRDLASLKTEGIAKSFMWLGIKPKLGLPYDLVHGMEQQQAKDAKKLEKQNDMYDELDEGEQQAKATEEDDETIEARPGKRQKKAMEDDDEAGTKATEDDDESDEARPAKRQTK</sequence>
<name>A0A922T3G7_9PLEO</name>